<sequence>MMLFYLSIGKIVFVTYLFPQLKINVLEFVTFFLVFNLFSSIVQKADFDFLLTSPVKTTTLTLLYVVGGMFTGGAYFIVLSTYMILLYPPPYSYIAFISFSIFGIAVSSLTLARNKFYIIFALVFLSWLPYFHFYLTPTALIFGHLLSGILSSLILSALILYYSVRYADLQLSGSKVRAKRTSLINGKQSVLHIILNNYEFVWGYGSTFSGRRIFFYIIPYYKAIGISALISLVYLSIEMTFRPPFYTGIIAPNVLIVSFLSTTGLYALSQERPWLTFMSLDQGRIIAEKIIIKTLQTAFLSLPFAIVDSILGRCTLGISLFSGVMTGYLVTAILMSKLNPIQFRGEVYNYRAGSGMIVVIIVDYIIIALTILAGLFLLTSVLFLLTSVSVLIVALIRKSMWEKISFNLVEKGFQ</sequence>
<dbReference type="GeneID" id="42798966"/>
<feature type="transmembrane region" description="Helical" evidence="1">
    <location>
        <begin position="116"/>
        <end position="135"/>
    </location>
</feature>
<keyword evidence="1" id="KW-0812">Transmembrane</keyword>
<feature type="transmembrane region" description="Helical" evidence="1">
    <location>
        <begin position="23"/>
        <end position="42"/>
    </location>
</feature>
<feature type="transmembrane region" description="Helical" evidence="1">
    <location>
        <begin position="348"/>
        <end position="369"/>
    </location>
</feature>
<feature type="transmembrane region" description="Helical" evidence="1">
    <location>
        <begin position="290"/>
        <end position="311"/>
    </location>
</feature>
<name>A0A650CQF5_9CREN</name>
<organism evidence="2 3">
    <name type="scientific">Stygiolobus azoricus</name>
    <dbReference type="NCBI Taxonomy" id="41675"/>
    <lineage>
        <taxon>Archaea</taxon>
        <taxon>Thermoproteota</taxon>
        <taxon>Thermoprotei</taxon>
        <taxon>Sulfolobales</taxon>
        <taxon>Sulfolobaceae</taxon>
        <taxon>Stygiolobus</taxon>
    </lineage>
</organism>
<keyword evidence="1" id="KW-0472">Membrane</keyword>
<accession>A0A650CQF5</accession>
<feature type="transmembrane region" description="Helical" evidence="1">
    <location>
        <begin position="317"/>
        <end position="336"/>
    </location>
</feature>
<dbReference type="RefSeq" id="WP_156007130.1">
    <property type="nucleotide sequence ID" value="NZ_CP045483.1"/>
</dbReference>
<protein>
    <submittedName>
        <fullName evidence="2">Uncharacterized protein</fullName>
    </submittedName>
</protein>
<feature type="transmembrane region" description="Helical" evidence="1">
    <location>
        <begin position="91"/>
        <end position="109"/>
    </location>
</feature>
<feature type="transmembrane region" description="Helical" evidence="1">
    <location>
        <begin position="213"/>
        <end position="237"/>
    </location>
</feature>
<evidence type="ECO:0000313" key="2">
    <source>
        <dbReference type="EMBL" id="QGR19892.1"/>
    </source>
</evidence>
<dbReference type="KEGG" id="sazo:D1868_07805"/>
<proteinExistence type="predicted"/>
<dbReference type="Proteomes" id="UP000423396">
    <property type="component" value="Chromosome"/>
</dbReference>
<dbReference type="AlphaFoldDB" id="A0A650CQF5"/>
<evidence type="ECO:0000313" key="3">
    <source>
        <dbReference type="Proteomes" id="UP000423396"/>
    </source>
</evidence>
<reference evidence="2 3" key="1">
    <citation type="submission" date="2019-10" db="EMBL/GenBank/DDBJ databases">
        <title>Genome Sequences from Six Type Strain Members of the Archaeal Family Sulfolobaceae: Acidianus ambivalens, Acidianus infernus, Metallosphaera prunae, Stygiolobus azoricus, Sulfolobus metallicus, and Sulfurisphaera ohwakuensis.</title>
        <authorList>
            <person name="Counts J.A."/>
            <person name="Kelly R.M."/>
        </authorList>
    </citation>
    <scope>NUCLEOTIDE SEQUENCE [LARGE SCALE GENOMIC DNA]</scope>
    <source>
        <strain evidence="2 3">FC6</strain>
    </source>
</reference>
<feature type="transmembrane region" description="Helical" evidence="1">
    <location>
        <begin position="141"/>
        <end position="162"/>
    </location>
</feature>
<evidence type="ECO:0000256" key="1">
    <source>
        <dbReference type="SAM" id="Phobius"/>
    </source>
</evidence>
<gene>
    <name evidence="2" type="ORF">D1868_07805</name>
</gene>
<feature type="transmembrane region" description="Helical" evidence="1">
    <location>
        <begin position="249"/>
        <end position="269"/>
    </location>
</feature>
<feature type="transmembrane region" description="Helical" evidence="1">
    <location>
        <begin position="62"/>
        <end position="85"/>
    </location>
</feature>
<keyword evidence="3" id="KW-1185">Reference proteome</keyword>
<keyword evidence="1" id="KW-1133">Transmembrane helix</keyword>
<dbReference type="EMBL" id="CP045483">
    <property type="protein sequence ID" value="QGR19892.1"/>
    <property type="molecule type" value="Genomic_DNA"/>
</dbReference>
<dbReference type="OrthoDB" id="42398at2157"/>
<feature type="transmembrane region" description="Helical" evidence="1">
    <location>
        <begin position="375"/>
        <end position="396"/>
    </location>
</feature>